<evidence type="ECO:0000313" key="3">
    <source>
        <dbReference type="Proteomes" id="UP000295008"/>
    </source>
</evidence>
<comment type="caution">
    <text evidence="2">The sequence shown here is derived from an EMBL/GenBank/DDBJ whole genome shotgun (WGS) entry which is preliminary data.</text>
</comment>
<dbReference type="PANTHER" id="PTHR37812">
    <property type="entry name" value="MU-LIKE PROPHAGE FLUMU PROTEIN C"/>
    <property type="match status" value="1"/>
</dbReference>
<gene>
    <name evidence="2" type="ORF">EDC14_1003106</name>
</gene>
<protein>
    <submittedName>
        <fullName evidence="2">Mor transcription activator family protein</fullName>
    </submittedName>
</protein>
<feature type="domain" description="Mor transcription activator" evidence="1">
    <location>
        <begin position="12"/>
        <end position="89"/>
    </location>
</feature>
<dbReference type="SUPFAM" id="SSF46689">
    <property type="entry name" value="Homeodomain-like"/>
    <property type="match status" value="1"/>
</dbReference>
<reference evidence="2 3" key="1">
    <citation type="submission" date="2019-03" db="EMBL/GenBank/DDBJ databases">
        <title>Genomic Encyclopedia of Type Strains, Phase IV (KMG-IV): sequencing the most valuable type-strain genomes for metagenomic binning, comparative biology and taxonomic classification.</title>
        <authorList>
            <person name="Goeker M."/>
        </authorList>
    </citation>
    <scope>NUCLEOTIDE SEQUENCE [LARGE SCALE GENOMIC DNA]</scope>
    <source>
        <strain evidence="2 3">LX-B</strain>
    </source>
</reference>
<sequence length="96" mass="11153">MVYRNGKEILPAELLSELQKYVQGEAIYIPKQEPRRAGWGELSGARDSIRSRNREIWSMYREGVSVADLVQRFHLSEDSIKKIIQQFPKQSNCLSK</sequence>
<dbReference type="Proteomes" id="UP000295008">
    <property type="component" value="Unassembled WGS sequence"/>
</dbReference>
<proteinExistence type="predicted"/>
<organism evidence="2 3">
    <name type="scientific">Hydrogenispora ethanolica</name>
    <dbReference type="NCBI Taxonomy" id="1082276"/>
    <lineage>
        <taxon>Bacteria</taxon>
        <taxon>Bacillati</taxon>
        <taxon>Bacillota</taxon>
        <taxon>Hydrogenispora</taxon>
    </lineage>
</organism>
<accession>A0A4R1S732</accession>
<dbReference type="EMBL" id="SLUN01000003">
    <property type="protein sequence ID" value="TCL75175.1"/>
    <property type="molecule type" value="Genomic_DNA"/>
</dbReference>
<evidence type="ECO:0000313" key="2">
    <source>
        <dbReference type="EMBL" id="TCL75175.1"/>
    </source>
</evidence>
<keyword evidence="3" id="KW-1185">Reference proteome</keyword>
<name>A0A4R1S732_HYDET</name>
<dbReference type="InterPro" id="IPR014875">
    <property type="entry name" value="Mor_transcription_activator"/>
</dbReference>
<evidence type="ECO:0000259" key="1">
    <source>
        <dbReference type="Pfam" id="PF08765"/>
    </source>
</evidence>
<dbReference type="InterPro" id="IPR009057">
    <property type="entry name" value="Homeodomain-like_sf"/>
</dbReference>
<dbReference type="AlphaFoldDB" id="A0A4R1S732"/>
<dbReference type="RefSeq" id="WP_132012855.1">
    <property type="nucleotide sequence ID" value="NZ_SLUN01000003.1"/>
</dbReference>
<dbReference type="NCBIfam" id="NF040785">
    <property type="entry name" value="CD3324_fam"/>
    <property type="match status" value="1"/>
</dbReference>
<dbReference type="OrthoDB" id="9800398at2"/>
<dbReference type="Gene3D" id="1.10.10.60">
    <property type="entry name" value="Homeodomain-like"/>
    <property type="match status" value="1"/>
</dbReference>
<dbReference type="InterPro" id="IPR049739">
    <property type="entry name" value="YraL-like"/>
</dbReference>
<dbReference type="PANTHER" id="PTHR37812:SF1">
    <property type="entry name" value="MU-LIKE PROPHAGE FLUMU PROTEIN C"/>
    <property type="match status" value="1"/>
</dbReference>
<dbReference type="InterPro" id="IPR052411">
    <property type="entry name" value="c-mor_Regulatory_Protein"/>
</dbReference>
<dbReference type="Pfam" id="PF08765">
    <property type="entry name" value="Mor"/>
    <property type="match status" value="1"/>
</dbReference>